<evidence type="ECO:0000313" key="1">
    <source>
        <dbReference type="EMBL" id="AKQ65497.1"/>
    </source>
</evidence>
<dbReference type="KEGG" id="mym:A176_002409"/>
<gene>
    <name evidence="1" type="ORF">A176_002409</name>
</gene>
<dbReference type="Proteomes" id="UP000009026">
    <property type="component" value="Chromosome"/>
</dbReference>
<dbReference type="AlphaFoldDB" id="A0A0H4XC24"/>
<name>A0A0H4XC24_9BACT</name>
<proteinExistence type="predicted"/>
<evidence type="ECO:0000313" key="2">
    <source>
        <dbReference type="Proteomes" id="UP000009026"/>
    </source>
</evidence>
<accession>A0A0H4XC24</accession>
<dbReference type="PATRIC" id="fig|1297742.4.peg.2432"/>
<keyword evidence="2" id="KW-1185">Reference proteome</keyword>
<reference evidence="1 2" key="1">
    <citation type="journal article" date="2016" name="PLoS ONE">
        <title>Complete Genome Sequence and Comparative Genomics of a Novel Myxobacterium Myxococcus hansupus.</title>
        <authorList>
            <person name="Sharma G."/>
            <person name="Narwani T."/>
            <person name="Subramanian S."/>
        </authorList>
    </citation>
    <scope>NUCLEOTIDE SEQUENCE [LARGE SCALE GENOMIC DNA]</scope>
    <source>
        <strain evidence="2">mixupus</strain>
    </source>
</reference>
<organism evidence="1 2">
    <name type="scientific">Pseudomyxococcus hansupus</name>
    <dbReference type="NCBI Taxonomy" id="1297742"/>
    <lineage>
        <taxon>Bacteria</taxon>
        <taxon>Pseudomonadati</taxon>
        <taxon>Myxococcota</taxon>
        <taxon>Myxococcia</taxon>
        <taxon>Myxococcales</taxon>
        <taxon>Cystobacterineae</taxon>
        <taxon>Myxococcaceae</taxon>
        <taxon>Pseudomyxococcus</taxon>
    </lineage>
</organism>
<dbReference type="STRING" id="1297742.A176_002409"/>
<dbReference type="OrthoDB" id="5489595at2"/>
<dbReference type="RefSeq" id="WP_002639482.1">
    <property type="nucleotide sequence ID" value="NZ_CP012109.1"/>
</dbReference>
<protein>
    <submittedName>
        <fullName evidence="1">Uncharacterized protein</fullName>
    </submittedName>
</protein>
<dbReference type="EMBL" id="CP012109">
    <property type="protein sequence ID" value="AKQ65497.1"/>
    <property type="molecule type" value="Genomic_DNA"/>
</dbReference>
<sequence length="685" mass="77360">MLRRNIDAVIRRAISHGIIRIDYELPQSFDGIYGQHLDTALMLLERIHHGLTIRKMMYDHADLCQTPLAEQARMYPKGERGSKPERYQRKGLDKLVLAAKELPVDKLDSIHNPNIIVNCDSGTEGELGCEPGYIKVYQAVYCASYGANNYKDVYEVHEKGAKRIAICPAAGGKCNVSIGNPFRIVGWYLNYMNQGSKAPLIRMWEIPAKYFVNTLLRYCGTEKQIKDMGKKDQYFVEMCDHKASNQFGIWTHAVVKTSNTYDLQGNRVQEGMVPTQVGAEFIRNSCRLVTYYDPRGEHQPAKRDGEARDIRRLFEHLAIPTTLVDRFHDFGMSLSDAAGNLTMNVEASEHDQRLLEVIELIQSDEPETRDRIAQLDRESLRAFASLLSYNNLSPQQFNRSLRFTRTGLGIENLRRETRFMVEVYQGTGWRYAVQYVVSEMLAAMNPDVPLPDEIEEALPPAAARYGTYNNVLGIISGRIGQAQHSVFVIDALNVILRPLCSGGGVLKTGRKKIGYDNFQVSLLEDHRFEIGKSHRVDLKGHEDRPDSLDGHAGSGFVRVQEAGFGAPLGNGIKTSNKNVQLNIHEPLVARLQERGIPMMGGISGTTRDIFATLQSIFNDRTHDHWQFFAVVAAFMIKHHYHSLVECFIAAYQVRKTGTLVLKAETAEQFYGIIQNLTDVDIIEMD</sequence>